<feature type="compositionally biased region" description="Low complexity" evidence="1">
    <location>
        <begin position="741"/>
        <end position="764"/>
    </location>
</feature>
<keyword evidence="3" id="KW-1185">Reference proteome</keyword>
<dbReference type="Proteomes" id="UP000708208">
    <property type="component" value="Unassembled WGS sequence"/>
</dbReference>
<feature type="compositionally biased region" description="Polar residues" evidence="1">
    <location>
        <begin position="1353"/>
        <end position="1371"/>
    </location>
</feature>
<feature type="region of interest" description="Disordered" evidence="1">
    <location>
        <begin position="291"/>
        <end position="360"/>
    </location>
</feature>
<feature type="compositionally biased region" description="Basic residues" evidence="1">
    <location>
        <begin position="573"/>
        <end position="585"/>
    </location>
</feature>
<evidence type="ECO:0000313" key="3">
    <source>
        <dbReference type="Proteomes" id="UP000708208"/>
    </source>
</evidence>
<feature type="compositionally biased region" description="Polar residues" evidence="1">
    <location>
        <begin position="659"/>
        <end position="672"/>
    </location>
</feature>
<feature type="region of interest" description="Disordered" evidence="1">
    <location>
        <begin position="741"/>
        <end position="777"/>
    </location>
</feature>
<feature type="compositionally biased region" description="Basic and acidic residues" evidence="1">
    <location>
        <begin position="616"/>
        <end position="630"/>
    </location>
</feature>
<feature type="region of interest" description="Disordered" evidence="1">
    <location>
        <begin position="1"/>
        <end position="27"/>
    </location>
</feature>
<feature type="compositionally biased region" description="Polar residues" evidence="1">
    <location>
        <begin position="1208"/>
        <end position="1222"/>
    </location>
</feature>
<dbReference type="EMBL" id="CAJVCH010052704">
    <property type="protein sequence ID" value="CAG7718333.1"/>
    <property type="molecule type" value="Genomic_DNA"/>
</dbReference>
<feature type="region of interest" description="Disordered" evidence="1">
    <location>
        <begin position="1170"/>
        <end position="1191"/>
    </location>
</feature>
<feature type="compositionally biased region" description="Basic and acidic residues" evidence="1">
    <location>
        <begin position="347"/>
        <end position="360"/>
    </location>
</feature>
<feature type="compositionally biased region" description="Low complexity" evidence="1">
    <location>
        <begin position="645"/>
        <end position="658"/>
    </location>
</feature>
<feature type="region of interest" description="Disordered" evidence="1">
    <location>
        <begin position="822"/>
        <end position="864"/>
    </location>
</feature>
<reference evidence="2" key="1">
    <citation type="submission" date="2021-06" db="EMBL/GenBank/DDBJ databases">
        <authorList>
            <person name="Hodson N. C."/>
            <person name="Mongue J. A."/>
            <person name="Jaron S. K."/>
        </authorList>
    </citation>
    <scope>NUCLEOTIDE SEQUENCE</scope>
</reference>
<feature type="region of interest" description="Disordered" evidence="1">
    <location>
        <begin position="1275"/>
        <end position="1412"/>
    </location>
</feature>
<evidence type="ECO:0000256" key="1">
    <source>
        <dbReference type="SAM" id="MobiDB-lite"/>
    </source>
</evidence>
<feature type="compositionally biased region" description="Acidic residues" evidence="1">
    <location>
        <begin position="1178"/>
        <end position="1191"/>
    </location>
</feature>
<feature type="compositionally biased region" description="Low complexity" evidence="1">
    <location>
        <begin position="1318"/>
        <end position="1328"/>
    </location>
</feature>
<feature type="compositionally biased region" description="Acidic residues" evidence="1">
    <location>
        <begin position="323"/>
        <end position="346"/>
    </location>
</feature>
<feature type="region of interest" description="Disordered" evidence="1">
    <location>
        <begin position="516"/>
        <end position="678"/>
    </location>
</feature>
<sequence>MAMSGSLIRNEDVDNDNTAAMRPGSPITLDDDIQAALTDVEDMEEHQLNNLTNQTFTNSLTVPGININNDDTAVTYPDMDALTDTELVTTENEDEDDVQDDEPEAPPELVVRLVEDYQNEQEGVVSVEDNMGEKMVMSHASRTHLPVYTKDEEGLTDVEDVEGDDDEFEVDIVDMDVAGSGPFIFEFPIIDDGNDVVTVSMLERANTEDEEAPEEVLTDVEDLETIGQGLLSAANRLFVQKSPNFSRSSTPATDEEYLSENRLLGLSVRARSITPSDMGEDRLYEDITDEEEFGPEGAAPTPTTTPTTTTTTTKVSHSLLVQEDPDGFLTDYEDLQDSGDNDSDPEEVQRSEAMEKASAEAAERIFNETSMAASSEVIYKEQSFDKDVEEVNTDDDEIHIQSVDSRRMTPRLVLYQAKNTLLVETDDEGNDGGVTDTEDMFVPDAETPSTSCQPDGFEQNGIITYTAEEEKMIDEMMESMHGSVEVKESEKNIEIDVAKTDRFLLAEVDECGPLTDVEDLEESGPSSRTKPLHLSLKNPGMENMDETGQVKIIISPSPGSPDVNGGGITGGVAKRRAKKKHRKNSRERDNLQAQLAAEFQSEKKNVMPNRMTCDTVHGKGVETRIEEEVPSKVSRGPSPPPFGPSSPVSSSTCASPQSKSSFLQQMQSQSPVTLYDPNELGVDGKPSPIHAEIKLLVRTSENGRESVEIRSLREVLVPNAASPPPAIATSPLASTVITTTTTPNLNPTPTFNSSILGSSSSCSSPELQNDDLSSDRTESPIFTQRLLVRIHEDAIPQPSETNAVTGGGDSRGDVVIQEIHFSDALPQDQPRDGEGSTEVLADGDFSSRAVPATEPSVRTSFEESVKSPVRERLIPIEKEGGGILRNNGAGSAGVEITEITDEDDIIEELAEVTEEDESESTVLSLDIRDERVTQPQPAVSHQEHVVTEIVEVPIEDVPIVKVPIEKVPIKEVSIEEVPIVEVPIVEVPIVEETLVKTRVEPKKIEITLPSSLPTDTPIEVLSRGQTELQQRADQLINELSSEASLPIRVVEPQVVERVQAQVSDIQGISDELDEIVEELQSKSLDTQARAQQGIQSLGETRGSDVEKMLQGVSLGQGQGQVEVRLQDRVDDLDDRLGAILTDTQGRLDDIQVELPEEIDEQFLERLEQLQRSRRGGSESEEVESDENDSQIEQDLAEVGKLGEEKISQVTRDGSQLESSSQVTRDELVPVGGGTDVTTSHTQAAAEAAHTAVNDVIEAALSTLNSQQVVLTLPTESPEVPVEEEVILPTQASPRSLKQHVRFEGFDKVEDNSDEERYSPSSSSSPPSSVENLRDATMTAEAGSTEMSAKVSKDSPSLPSISTKDSTKSTPENEGDKLPPTSTASTTSSVAKVPLRQSSSDSEEHSDSGADTK</sequence>
<feature type="compositionally biased region" description="Low complexity" evidence="1">
    <location>
        <begin position="300"/>
        <end position="313"/>
    </location>
</feature>
<organism evidence="2 3">
    <name type="scientific">Allacma fusca</name>
    <dbReference type="NCBI Taxonomy" id="39272"/>
    <lineage>
        <taxon>Eukaryota</taxon>
        <taxon>Metazoa</taxon>
        <taxon>Ecdysozoa</taxon>
        <taxon>Arthropoda</taxon>
        <taxon>Hexapoda</taxon>
        <taxon>Collembola</taxon>
        <taxon>Symphypleona</taxon>
        <taxon>Sminthuridae</taxon>
        <taxon>Allacma</taxon>
    </lineage>
</organism>
<feature type="region of interest" description="Disordered" evidence="1">
    <location>
        <begin position="1208"/>
        <end position="1242"/>
    </location>
</feature>
<feature type="compositionally biased region" description="Basic and acidic residues" evidence="1">
    <location>
        <begin position="1300"/>
        <end position="1317"/>
    </location>
</feature>
<accession>A0A8J2JDM6</accession>
<name>A0A8J2JDM6_9HEXA</name>
<proteinExistence type="predicted"/>
<feature type="compositionally biased region" description="Basic and acidic residues" evidence="1">
    <location>
        <begin position="1401"/>
        <end position="1412"/>
    </location>
</feature>
<protein>
    <submittedName>
        <fullName evidence="2">Uncharacterized protein</fullName>
    </submittedName>
</protein>
<evidence type="ECO:0000313" key="2">
    <source>
        <dbReference type="EMBL" id="CAG7718333.1"/>
    </source>
</evidence>
<comment type="caution">
    <text evidence="2">The sequence shown here is derived from an EMBL/GenBank/DDBJ whole genome shotgun (WGS) entry which is preliminary data.</text>
</comment>
<gene>
    <name evidence="2" type="ORF">AFUS01_LOCUS7729</name>
</gene>